<organism evidence="1 2">
    <name type="scientific">Aeromicrobium halocynthiae</name>
    <dbReference type="NCBI Taxonomy" id="560557"/>
    <lineage>
        <taxon>Bacteria</taxon>
        <taxon>Bacillati</taxon>
        <taxon>Actinomycetota</taxon>
        <taxon>Actinomycetes</taxon>
        <taxon>Propionibacteriales</taxon>
        <taxon>Nocardioidaceae</taxon>
        <taxon>Aeromicrobium</taxon>
    </lineage>
</organism>
<gene>
    <name evidence="1" type="ORF">GCM10009821_16910</name>
</gene>
<protein>
    <recommendedName>
        <fullName evidence="3">Sortase</fullName>
    </recommendedName>
</protein>
<proteinExistence type="predicted"/>
<sequence>MRRRLPMLALAAGLGLLVGGCSDPAPNDSSFGSATLDGIEAAPTEDLPEPTVSRTMAAAATLATYGPPLDACDGPVAIDVEVQGRPLLVAEHDYCGGADWIPDLGAGDVVALDGDGVDDGLYRVDVVDEHARRQARVTDLRPEADVVLQTCISQTRLILVAATRID</sequence>
<dbReference type="PROSITE" id="PS51257">
    <property type="entry name" value="PROKAR_LIPOPROTEIN"/>
    <property type="match status" value="1"/>
</dbReference>
<keyword evidence="2" id="KW-1185">Reference proteome</keyword>
<accession>A0ABN2W000</accession>
<name>A0ABN2W000_9ACTN</name>
<dbReference type="Proteomes" id="UP001501480">
    <property type="component" value="Unassembled WGS sequence"/>
</dbReference>
<dbReference type="EMBL" id="BAAAPY010000005">
    <property type="protein sequence ID" value="GAA2077856.1"/>
    <property type="molecule type" value="Genomic_DNA"/>
</dbReference>
<evidence type="ECO:0008006" key="3">
    <source>
        <dbReference type="Google" id="ProtNLM"/>
    </source>
</evidence>
<evidence type="ECO:0000313" key="2">
    <source>
        <dbReference type="Proteomes" id="UP001501480"/>
    </source>
</evidence>
<reference evidence="1 2" key="1">
    <citation type="journal article" date="2019" name="Int. J. Syst. Evol. Microbiol.">
        <title>The Global Catalogue of Microorganisms (GCM) 10K type strain sequencing project: providing services to taxonomists for standard genome sequencing and annotation.</title>
        <authorList>
            <consortium name="The Broad Institute Genomics Platform"/>
            <consortium name="The Broad Institute Genome Sequencing Center for Infectious Disease"/>
            <person name="Wu L."/>
            <person name="Ma J."/>
        </authorList>
    </citation>
    <scope>NUCLEOTIDE SEQUENCE [LARGE SCALE GENOMIC DNA]</scope>
    <source>
        <strain evidence="1 2">JCM 15749</strain>
    </source>
</reference>
<comment type="caution">
    <text evidence="1">The sequence shown here is derived from an EMBL/GenBank/DDBJ whole genome shotgun (WGS) entry which is preliminary data.</text>
</comment>
<evidence type="ECO:0000313" key="1">
    <source>
        <dbReference type="EMBL" id="GAA2077856.1"/>
    </source>
</evidence>
<dbReference type="RefSeq" id="WP_344326960.1">
    <property type="nucleotide sequence ID" value="NZ_BAAAPY010000005.1"/>
</dbReference>